<dbReference type="HOGENOM" id="CLU_031561_0_2_1"/>
<gene>
    <name evidence="5" type="ORF">PTT_08773</name>
</gene>
<dbReference type="SUPFAM" id="SSF51695">
    <property type="entry name" value="PLC-like phosphodiesterases"/>
    <property type="match status" value="1"/>
</dbReference>
<dbReference type="AlphaFoldDB" id="E3RKK8"/>
<proteinExistence type="inferred from homology"/>
<protein>
    <recommendedName>
        <fullName evidence="2">Altered inheritance of mitochondria protein 6</fullName>
    </recommendedName>
</protein>
<dbReference type="InterPro" id="IPR051236">
    <property type="entry name" value="HAT_RTT109-like"/>
</dbReference>
<dbReference type="EMBL" id="GL533649">
    <property type="protein sequence ID" value="EFQ93743.1"/>
    <property type="molecule type" value="Genomic_DNA"/>
</dbReference>
<keyword evidence="4" id="KW-0472">Membrane</keyword>
<sequence length="437" mass="49340">MAHLLGFTKSDSLIEYQPLYTNMLGDIKDPRRDEDEELSSHSSSAMGLEEGGARRDWSQPTIQKSWRSRFSLGGRGSGRNGESESQRRARRREGWRWVGIVAVILTIFGVIAGGVYVTLVTILLRRLAPRPDHSGLHYIMDTWQEPDSNGAFKYEWRDDFSRDIEPKNCHSHNDYWRHVPLYAALTAGCVSFEADIWLTDDNELLVSHDWKSTKKTRTLRSLYLDPLMNIFENRNITTASEPVKDTGVFDMDPSASTVLLIDFKSDGAATWPVLLSQLEPFRKKKWLTYYDGETLHQGPLTIVGTGNTPFDLVQANSTNRYVFFDAPLVTISDGKYNTTNSYYASSSLKAAVGSLWFKTLSSSQNDQIKAQVKAAQDKGLNSRYWDTPGWPIGRRDEVWKKLIDAGVGMLNVDDLVSASRWNWGWCVVAGMALCGNN</sequence>
<name>E3RKK8_PYRTT</name>
<dbReference type="PANTHER" id="PTHR31571">
    <property type="entry name" value="ALTERED INHERITANCE OF MITOCHONDRIA PROTEIN 6"/>
    <property type="match status" value="1"/>
</dbReference>
<comment type="similarity">
    <text evidence="1">Belongs to the AIM6 family.</text>
</comment>
<dbReference type="KEGG" id="pte:PTT_08773"/>
<evidence type="ECO:0000256" key="4">
    <source>
        <dbReference type="SAM" id="Phobius"/>
    </source>
</evidence>
<dbReference type="eggNOG" id="ENOG502QVA8">
    <property type="taxonomic scope" value="Eukaryota"/>
</dbReference>
<evidence type="ECO:0000256" key="3">
    <source>
        <dbReference type="SAM" id="MobiDB-lite"/>
    </source>
</evidence>
<dbReference type="GO" id="GO:0006629">
    <property type="term" value="P:lipid metabolic process"/>
    <property type="evidence" value="ECO:0007669"/>
    <property type="project" value="InterPro"/>
</dbReference>
<evidence type="ECO:0000313" key="5">
    <source>
        <dbReference type="EMBL" id="EFQ93743.1"/>
    </source>
</evidence>
<feature type="region of interest" description="Disordered" evidence="3">
    <location>
        <begin position="27"/>
        <end position="60"/>
    </location>
</feature>
<keyword evidence="4" id="KW-0812">Transmembrane</keyword>
<accession>E3RKK8</accession>
<reference evidence="5 6" key="1">
    <citation type="journal article" date="2010" name="Genome Biol.">
        <title>A first genome assembly of the barley fungal pathogen Pyrenophora teres f. teres.</title>
        <authorList>
            <person name="Ellwood S.R."/>
            <person name="Liu Z."/>
            <person name="Syme R.A."/>
            <person name="Lai Z."/>
            <person name="Hane J.K."/>
            <person name="Keiper F."/>
            <person name="Moffat C.S."/>
            <person name="Oliver R.P."/>
            <person name="Friesen T.L."/>
        </authorList>
    </citation>
    <scope>NUCLEOTIDE SEQUENCE [LARGE SCALE GENOMIC DNA]</scope>
    <source>
        <strain evidence="5 6">0-1</strain>
    </source>
</reference>
<evidence type="ECO:0000256" key="2">
    <source>
        <dbReference type="ARBA" id="ARBA00014286"/>
    </source>
</evidence>
<dbReference type="Gene3D" id="3.20.20.190">
    <property type="entry name" value="Phosphatidylinositol (PI) phosphodiesterase"/>
    <property type="match status" value="1"/>
</dbReference>
<keyword evidence="6" id="KW-1185">Reference proteome</keyword>
<dbReference type="Proteomes" id="UP000001067">
    <property type="component" value="Unassembled WGS sequence"/>
</dbReference>
<evidence type="ECO:0000256" key="1">
    <source>
        <dbReference type="ARBA" id="ARBA00008858"/>
    </source>
</evidence>
<dbReference type="InterPro" id="IPR017946">
    <property type="entry name" value="PLC-like_Pdiesterase_TIM-brl"/>
</dbReference>
<dbReference type="OrthoDB" id="4153866at2759"/>
<organism evidence="6">
    <name type="scientific">Pyrenophora teres f. teres (strain 0-1)</name>
    <name type="common">Barley net blotch fungus</name>
    <name type="synonym">Drechslera teres f. teres</name>
    <dbReference type="NCBI Taxonomy" id="861557"/>
    <lineage>
        <taxon>Eukaryota</taxon>
        <taxon>Fungi</taxon>
        <taxon>Dikarya</taxon>
        <taxon>Ascomycota</taxon>
        <taxon>Pezizomycotina</taxon>
        <taxon>Dothideomycetes</taxon>
        <taxon>Pleosporomycetidae</taxon>
        <taxon>Pleosporales</taxon>
        <taxon>Pleosporineae</taxon>
        <taxon>Pleosporaceae</taxon>
        <taxon>Pyrenophora</taxon>
    </lineage>
</organism>
<dbReference type="GO" id="GO:0008081">
    <property type="term" value="F:phosphoric diester hydrolase activity"/>
    <property type="evidence" value="ECO:0007669"/>
    <property type="project" value="InterPro"/>
</dbReference>
<keyword evidence="4" id="KW-1133">Transmembrane helix</keyword>
<evidence type="ECO:0000313" key="6">
    <source>
        <dbReference type="Proteomes" id="UP000001067"/>
    </source>
</evidence>
<dbReference type="PANTHER" id="PTHR31571:SF1">
    <property type="entry name" value="ALTERED INHERITANCE OF MITOCHONDRIA PROTEIN 6"/>
    <property type="match status" value="1"/>
</dbReference>
<feature type="transmembrane region" description="Helical" evidence="4">
    <location>
        <begin position="97"/>
        <end position="124"/>
    </location>
</feature>
<feature type="region of interest" description="Disordered" evidence="3">
    <location>
        <begin position="69"/>
        <end position="88"/>
    </location>
</feature>